<dbReference type="Proteomes" id="UP000291600">
    <property type="component" value="Unassembled WGS sequence"/>
</dbReference>
<dbReference type="RefSeq" id="WP_130971521.1">
    <property type="nucleotide sequence ID" value="NZ_SITJ01000077.1"/>
</dbReference>
<evidence type="ECO:0000313" key="1">
    <source>
        <dbReference type="EMBL" id="TBL65684.1"/>
    </source>
</evidence>
<dbReference type="AlphaFoldDB" id="A0ABD7Q0J4"/>
<gene>
    <name evidence="1" type="ORF">EYY96_19115</name>
</gene>
<dbReference type="Pfam" id="PF10109">
    <property type="entry name" value="Phage_TAC_7"/>
    <property type="match status" value="1"/>
</dbReference>
<name>A0ABD7Q0J4_HAFAL</name>
<evidence type="ECO:0000313" key="2">
    <source>
        <dbReference type="Proteomes" id="UP000291600"/>
    </source>
</evidence>
<protein>
    <submittedName>
        <fullName evidence="1">Phage tail assembly protein</fullName>
    </submittedName>
</protein>
<sequence length="117" mass="12755">MTTKKNNDAAPPVTVDIATGEVTEKTVDLDTPIQRGNTTITQIVVRKPQSGALRGCRLQALMEMDVDNMTLVLPRVTTPTLTRAEVLMLDPADLITLSTEVVLFLLPNRVKSDIPTV</sequence>
<accession>A0ABD7Q0J4</accession>
<proteinExistence type="predicted"/>
<dbReference type="EMBL" id="SITJ01000077">
    <property type="protein sequence ID" value="TBL65684.1"/>
    <property type="molecule type" value="Genomic_DNA"/>
</dbReference>
<dbReference type="InterPro" id="IPR019289">
    <property type="entry name" value="Phage_tail_E/E"/>
</dbReference>
<reference evidence="1 2" key="1">
    <citation type="submission" date="2019-02" db="EMBL/GenBank/DDBJ databases">
        <title>Comparative genomic analysis of the Hafnia genus genomes.</title>
        <authorList>
            <person name="Zhiqiu Y."/>
            <person name="Chao Y."/>
            <person name="Yuhui D."/>
            <person name="Di H."/>
            <person name="Bin L."/>
        </authorList>
    </citation>
    <scope>NUCLEOTIDE SEQUENCE [LARGE SCALE GENOMIC DNA]</scope>
    <source>
        <strain evidence="1 2">PCM_1210</strain>
    </source>
</reference>
<comment type="caution">
    <text evidence="1">The sequence shown here is derived from an EMBL/GenBank/DDBJ whole genome shotgun (WGS) entry which is preliminary data.</text>
</comment>
<organism evidence="1 2">
    <name type="scientific">Hafnia alvei</name>
    <dbReference type="NCBI Taxonomy" id="569"/>
    <lineage>
        <taxon>Bacteria</taxon>
        <taxon>Pseudomonadati</taxon>
        <taxon>Pseudomonadota</taxon>
        <taxon>Gammaproteobacteria</taxon>
        <taxon>Enterobacterales</taxon>
        <taxon>Hafniaceae</taxon>
        <taxon>Hafnia</taxon>
    </lineage>
</organism>